<keyword evidence="1" id="KW-0479">Metal-binding</keyword>
<proteinExistence type="predicted"/>
<evidence type="ECO:0000256" key="2">
    <source>
        <dbReference type="ARBA" id="ARBA00022771"/>
    </source>
</evidence>
<evidence type="ECO:0000259" key="5">
    <source>
        <dbReference type="PROSITE" id="PS50865"/>
    </source>
</evidence>
<dbReference type="PROSITE" id="PS50865">
    <property type="entry name" value="ZF_MYND_2"/>
    <property type="match status" value="1"/>
</dbReference>
<sequence>MPVLNQPCLICCRPTSMWCSRCQSAWYCCPEHLNSDWARHRLECVPVSAVPGVGYSSNPMTTPPPVEDQFVDVSAIMFAPEEERPRIIAVTCRPTTKYTQSMCPLPMVEPYFPDGQMEGIVLTQGLNGENLRFPLHLFYSPSAFCSNAPVNRAVGHITSSAAPKPWCGPVVVLKYNGSRRQGYTHAGTNDLPALSAYFLNYK</sequence>
<keyword evidence="7" id="KW-1185">Reference proteome</keyword>
<dbReference type="GO" id="GO:0008270">
    <property type="term" value="F:zinc ion binding"/>
    <property type="evidence" value="ECO:0007669"/>
    <property type="project" value="UniProtKB-KW"/>
</dbReference>
<dbReference type="Gene3D" id="6.10.140.2220">
    <property type="match status" value="1"/>
</dbReference>
<dbReference type="Proteomes" id="UP000305067">
    <property type="component" value="Unassembled WGS sequence"/>
</dbReference>
<evidence type="ECO:0000256" key="1">
    <source>
        <dbReference type="ARBA" id="ARBA00022723"/>
    </source>
</evidence>
<evidence type="ECO:0000256" key="4">
    <source>
        <dbReference type="PROSITE-ProRule" id="PRU00134"/>
    </source>
</evidence>
<evidence type="ECO:0000313" key="6">
    <source>
        <dbReference type="EMBL" id="TFL02035.1"/>
    </source>
</evidence>
<evidence type="ECO:0000256" key="3">
    <source>
        <dbReference type="ARBA" id="ARBA00022833"/>
    </source>
</evidence>
<organism evidence="6 7">
    <name type="scientific">Pterulicium gracile</name>
    <dbReference type="NCBI Taxonomy" id="1884261"/>
    <lineage>
        <taxon>Eukaryota</taxon>
        <taxon>Fungi</taxon>
        <taxon>Dikarya</taxon>
        <taxon>Basidiomycota</taxon>
        <taxon>Agaricomycotina</taxon>
        <taxon>Agaricomycetes</taxon>
        <taxon>Agaricomycetidae</taxon>
        <taxon>Agaricales</taxon>
        <taxon>Pleurotineae</taxon>
        <taxon>Pterulaceae</taxon>
        <taxon>Pterulicium</taxon>
    </lineage>
</organism>
<dbReference type="STRING" id="1884261.A0A5C3QJ16"/>
<gene>
    <name evidence="6" type="ORF">BDV98DRAFT_506332</name>
</gene>
<keyword evidence="3" id="KW-0862">Zinc</keyword>
<accession>A0A5C3QJ16</accession>
<feature type="domain" description="MYND-type" evidence="5">
    <location>
        <begin position="8"/>
        <end position="44"/>
    </location>
</feature>
<keyword evidence="2 4" id="KW-0863">Zinc-finger</keyword>
<evidence type="ECO:0000313" key="7">
    <source>
        <dbReference type="Proteomes" id="UP000305067"/>
    </source>
</evidence>
<dbReference type="InterPro" id="IPR002893">
    <property type="entry name" value="Znf_MYND"/>
</dbReference>
<reference evidence="6 7" key="1">
    <citation type="journal article" date="2019" name="Nat. Ecol. Evol.">
        <title>Megaphylogeny resolves global patterns of mushroom evolution.</title>
        <authorList>
            <person name="Varga T."/>
            <person name="Krizsan K."/>
            <person name="Foldi C."/>
            <person name="Dima B."/>
            <person name="Sanchez-Garcia M."/>
            <person name="Sanchez-Ramirez S."/>
            <person name="Szollosi G.J."/>
            <person name="Szarkandi J.G."/>
            <person name="Papp V."/>
            <person name="Albert L."/>
            <person name="Andreopoulos W."/>
            <person name="Angelini C."/>
            <person name="Antonin V."/>
            <person name="Barry K.W."/>
            <person name="Bougher N.L."/>
            <person name="Buchanan P."/>
            <person name="Buyck B."/>
            <person name="Bense V."/>
            <person name="Catcheside P."/>
            <person name="Chovatia M."/>
            <person name="Cooper J."/>
            <person name="Damon W."/>
            <person name="Desjardin D."/>
            <person name="Finy P."/>
            <person name="Geml J."/>
            <person name="Haridas S."/>
            <person name="Hughes K."/>
            <person name="Justo A."/>
            <person name="Karasinski D."/>
            <person name="Kautmanova I."/>
            <person name="Kiss B."/>
            <person name="Kocsube S."/>
            <person name="Kotiranta H."/>
            <person name="LaButti K.M."/>
            <person name="Lechner B.E."/>
            <person name="Liimatainen K."/>
            <person name="Lipzen A."/>
            <person name="Lukacs Z."/>
            <person name="Mihaltcheva S."/>
            <person name="Morgado L.N."/>
            <person name="Niskanen T."/>
            <person name="Noordeloos M.E."/>
            <person name="Ohm R.A."/>
            <person name="Ortiz-Santana B."/>
            <person name="Ovrebo C."/>
            <person name="Racz N."/>
            <person name="Riley R."/>
            <person name="Savchenko A."/>
            <person name="Shiryaev A."/>
            <person name="Soop K."/>
            <person name="Spirin V."/>
            <person name="Szebenyi C."/>
            <person name="Tomsovsky M."/>
            <person name="Tulloss R.E."/>
            <person name="Uehling J."/>
            <person name="Grigoriev I.V."/>
            <person name="Vagvolgyi C."/>
            <person name="Papp T."/>
            <person name="Martin F.M."/>
            <person name="Miettinen O."/>
            <person name="Hibbett D.S."/>
            <person name="Nagy L.G."/>
        </authorList>
    </citation>
    <scope>NUCLEOTIDE SEQUENCE [LARGE SCALE GENOMIC DNA]</scope>
    <source>
        <strain evidence="6 7">CBS 309.79</strain>
    </source>
</reference>
<dbReference type="OrthoDB" id="437457at2759"/>
<protein>
    <recommendedName>
        <fullName evidence="5">MYND-type domain-containing protein</fullName>
    </recommendedName>
</protein>
<dbReference type="Pfam" id="PF01753">
    <property type="entry name" value="zf-MYND"/>
    <property type="match status" value="1"/>
</dbReference>
<dbReference type="AlphaFoldDB" id="A0A5C3QJ16"/>
<dbReference type="SUPFAM" id="SSF144232">
    <property type="entry name" value="HIT/MYND zinc finger-like"/>
    <property type="match status" value="1"/>
</dbReference>
<name>A0A5C3QJ16_9AGAR</name>
<dbReference type="EMBL" id="ML178823">
    <property type="protein sequence ID" value="TFL02035.1"/>
    <property type="molecule type" value="Genomic_DNA"/>
</dbReference>
<dbReference type="PROSITE" id="PS01360">
    <property type="entry name" value="ZF_MYND_1"/>
    <property type="match status" value="1"/>
</dbReference>